<name>A0A918L7K6_9PSEU</name>
<keyword evidence="2" id="KW-1185">Reference proteome</keyword>
<evidence type="ECO:0000313" key="1">
    <source>
        <dbReference type="EMBL" id="GGS16200.1"/>
    </source>
</evidence>
<dbReference type="EMBL" id="BMRB01000001">
    <property type="protein sequence ID" value="GGS16200.1"/>
    <property type="molecule type" value="Genomic_DNA"/>
</dbReference>
<reference evidence="1" key="1">
    <citation type="journal article" date="2014" name="Int. J. Syst. Evol. Microbiol.">
        <title>Complete genome sequence of Corynebacterium casei LMG S-19264T (=DSM 44701T), isolated from a smear-ripened cheese.</title>
        <authorList>
            <consortium name="US DOE Joint Genome Institute (JGI-PGF)"/>
            <person name="Walter F."/>
            <person name="Albersmeier A."/>
            <person name="Kalinowski J."/>
            <person name="Ruckert C."/>
        </authorList>
    </citation>
    <scope>NUCLEOTIDE SEQUENCE</scope>
    <source>
        <strain evidence="1">JCM 3276</strain>
    </source>
</reference>
<dbReference type="Proteomes" id="UP000660680">
    <property type="component" value="Unassembled WGS sequence"/>
</dbReference>
<gene>
    <name evidence="1" type="ORF">GCM10010171_05460</name>
</gene>
<proteinExistence type="predicted"/>
<organism evidence="1 2">
    <name type="scientific">Actinokineospora fastidiosa</name>
    <dbReference type="NCBI Taxonomy" id="1816"/>
    <lineage>
        <taxon>Bacteria</taxon>
        <taxon>Bacillati</taxon>
        <taxon>Actinomycetota</taxon>
        <taxon>Actinomycetes</taxon>
        <taxon>Pseudonocardiales</taxon>
        <taxon>Pseudonocardiaceae</taxon>
        <taxon>Actinokineospora</taxon>
    </lineage>
</organism>
<comment type="caution">
    <text evidence="1">The sequence shown here is derived from an EMBL/GenBank/DDBJ whole genome shotgun (WGS) entry which is preliminary data.</text>
</comment>
<evidence type="ECO:0000313" key="2">
    <source>
        <dbReference type="Proteomes" id="UP000660680"/>
    </source>
</evidence>
<dbReference type="AlphaFoldDB" id="A0A918L7K6"/>
<accession>A0A918L7K6</accession>
<reference evidence="1" key="2">
    <citation type="submission" date="2020-09" db="EMBL/GenBank/DDBJ databases">
        <authorList>
            <person name="Sun Q."/>
            <person name="Ohkuma M."/>
        </authorList>
    </citation>
    <scope>NUCLEOTIDE SEQUENCE</scope>
    <source>
        <strain evidence="1">JCM 3276</strain>
    </source>
</reference>
<sequence length="84" mass="9788">MGVIKAGRPGPQPRFQWCPSRPWWLKRLMRADFLIGWVYGLGHRHAWYHEVGKCPRNLCDHDPRRVARELPLPPGMAPPPDRQA</sequence>
<protein>
    <submittedName>
        <fullName evidence="1">Uncharacterized protein</fullName>
    </submittedName>
</protein>